<evidence type="ECO:0000259" key="1">
    <source>
        <dbReference type="PROSITE" id="PS50043"/>
    </source>
</evidence>
<keyword evidence="2" id="KW-0378">Hydrolase</keyword>
<evidence type="ECO:0000313" key="3">
    <source>
        <dbReference type="Proteomes" id="UP000318199"/>
    </source>
</evidence>
<dbReference type="Gene3D" id="1.10.10.10">
    <property type="entry name" value="Winged helix-like DNA-binding domain superfamily/Winged helix DNA-binding domain"/>
    <property type="match status" value="1"/>
</dbReference>
<dbReference type="PANTHER" id="PTHR43433:SF5">
    <property type="entry name" value="AB HYDROLASE-1 DOMAIN-CONTAINING PROTEIN"/>
    <property type="match status" value="1"/>
</dbReference>
<proteinExistence type="predicted"/>
<dbReference type="InterPro" id="IPR000073">
    <property type="entry name" value="AB_hydrolase_1"/>
</dbReference>
<feature type="domain" description="HTH luxR-type" evidence="1">
    <location>
        <begin position="283"/>
        <end position="348"/>
    </location>
</feature>
<dbReference type="GO" id="GO:0003677">
    <property type="term" value="F:DNA binding"/>
    <property type="evidence" value="ECO:0007669"/>
    <property type="project" value="InterPro"/>
</dbReference>
<dbReference type="InterPro" id="IPR050471">
    <property type="entry name" value="AB_hydrolase"/>
</dbReference>
<dbReference type="SUPFAM" id="SSF53474">
    <property type="entry name" value="alpha/beta-Hydrolases"/>
    <property type="match status" value="1"/>
</dbReference>
<comment type="caution">
    <text evidence="2">The sequence shown here is derived from an EMBL/GenBank/DDBJ whole genome shotgun (WGS) entry which is preliminary data.</text>
</comment>
<organism evidence="2 3">
    <name type="scientific">Caenimonas sedimenti</name>
    <dbReference type="NCBI Taxonomy" id="2596921"/>
    <lineage>
        <taxon>Bacteria</taxon>
        <taxon>Pseudomonadati</taxon>
        <taxon>Pseudomonadota</taxon>
        <taxon>Betaproteobacteria</taxon>
        <taxon>Burkholderiales</taxon>
        <taxon>Comamonadaceae</taxon>
        <taxon>Caenimonas</taxon>
    </lineage>
</organism>
<dbReference type="Gene3D" id="3.40.50.1820">
    <property type="entry name" value="alpha/beta hydrolase"/>
    <property type="match status" value="1"/>
</dbReference>
<reference evidence="2 3" key="1">
    <citation type="submission" date="2019-07" db="EMBL/GenBank/DDBJ databases">
        <title>Caenimonas sedimenti sp. nov., isolated from activated sludge.</title>
        <authorList>
            <person name="Xu J."/>
        </authorList>
    </citation>
    <scope>NUCLEOTIDE SEQUENCE [LARGE SCALE GENOMIC DNA]</scope>
    <source>
        <strain evidence="2 3">HX-9-20</strain>
    </source>
</reference>
<dbReference type="Pfam" id="PF00196">
    <property type="entry name" value="GerE"/>
    <property type="match status" value="1"/>
</dbReference>
<dbReference type="InterPro" id="IPR016032">
    <property type="entry name" value="Sig_transdc_resp-reg_C-effctor"/>
</dbReference>
<dbReference type="GO" id="GO:0006355">
    <property type="term" value="P:regulation of DNA-templated transcription"/>
    <property type="evidence" value="ECO:0007669"/>
    <property type="project" value="InterPro"/>
</dbReference>
<accession>A0A562ZRB3</accession>
<dbReference type="InterPro" id="IPR000792">
    <property type="entry name" value="Tscrpt_reg_LuxR_C"/>
</dbReference>
<dbReference type="PANTHER" id="PTHR43433">
    <property type="entry name" value="HYDROLASE, ALPHA/BETA FOLD FAMILY PROTEIN"/>
    <property type="match status" value="1"/>
</dbReference>
<dbReference type="Proteomes" id="UP000318199">
    <property type="component" value="Unassembled WGS sequence"/>
</dbReference>
<name>A0A562ZRB3_9BURK</name>
<dbReference type="EMBL" id="VOBQ01000009">
    <property type="protein sequence ID" value="TWO71132.1"/>
    <property type="molecule type" value="Genomic_DNA"/>
</dbReference>
<dbReference type="AlphaFoldDB" id="A0A562ZRB3"/>
<dbReference type="GO" id="GO:0016787">
    <property type="term" value="F:hydrolase activity"/>
    <property type="evidence" value="ECO:0007669"/>
    <property type="project" value="UniProtKB-KW"/>
</dbReference>
<sequence>MAIPQDIRFCTTADGVRIATAQTGSGSPLVRTGTWLSHLERDVQDDSANRIEALSRRHTFLRYDSRGCGLSDRRIPPLKFDDFLLDLEAVVASRGLRRFALLGISMGAAIAVAYAVRHPEQVSHLVLMNGFARSYFSARQAPPGAREEAELLLRNAELGWGNAKSVFRHVFVAQMLGNATVQQQEEMARRMQLSMTPEMAVAYLRNNYAIDVKDACRQVTCPTLVFHSRGDEMVDFEQGRRMAGYIPDARFLPLECKGHHILSNEPAEQVFYEEIGRFLGDESRGAGAHLTPRQSEVLRAVAAGRGDKEIARQLGLSPRTVEMHVAGAMKALDCATRAEAVARATQAGLLPH</sequence>
<keyword evidence="3" id="KW-1185">Reference proteome</keyword>
<protein>
    <submittedName>
        <fullName evidence="2">Alpha/beta fold hydrolase</fullName>
    </submittedName>
</protein>
<dbReference type="SUPFAM" id="SSF46894">
    <property type="entry name" value="C-terminal effector domain of the bipartite response regulators"/>
    <property type="match status" value="1"/>
</dbReference>
<gene>
    <name evidence="2" type="ORF">FN976_12535</name>
</gene>
<dbReference type="PROSITE" id="PS50043">
    <property type="entry name" value="HTH_LUXR_2"/>
    <property type="match status" value="1"/>
</dbReference>
<dbReference type="PRINTS" id="PR00038">
    <property type="entry name" value="HTHLUXR"/>
</dbReference>
<dbReference type="Pfam" id="PF00561">
    <property type="entry name" value="Abhydrolase_1"/>
    <property type="match status" value="1"/>
</dbReference>
<dbReference type="OrthoDB" id="135231at2"/>
<dbReference type="InterPro" id="IPR029058">
    <property type="entry name" value="AB_hydrolase_fold"/>
</dbReference>
<dbReference type="PRINTS" id="PR00111">
    <property type="entry name" value="ABHYDROLASE"/>
</dbReference>
<dbReference type="InterPro" id="IPR036388">
    <property type="entry name" value="WH-like_DNA-bd_sf"/>
</dbReference>
<dbReference type="SMART" id="SM00421">
    <property type="entry name" value="HTH_LUXR"/>
    <property type="match status" value="1"/>
</dbReference>
<evidence type="ECO:0000313" key="2">
    <source>
        <dbReference type="EMBL" id="TWO71132.1"/>
    </source>
</evidence>
<dbReference type="CDD" id="cd06170">
    <property type="entry name" value="LuxR_C_like"/>
    <property type="match status" value="1"/>
</dbReference>
<dbReference type="RefSeq" id="WP_145893362.1">
    <property type="nucleotide sequence ID" value="NZ_VOBQ01000009.1"/>
</dbReference>